<dbReference type="SUPFAM" id="SSF55486">
    <property type="entry name" value="Metalloproteases ('zincins'), catalytic domain"/>
    <property type="match status" value="1"/>
</dbReference>
<dbReference type="eggNOG" id="KOG2089">
    <property type="taxonomic scope" value="Eukaryota"/>
</dbReference>
<dbReference type="InterPro" id="IPR024077">
    <property type="entry name" value="Neurolysin/TOP_dom2"/>
</dbReference>
<dbReference type="OrthoDB" id="534666at2759"/>
<dbReference type="PANTHER" id="PTHR11804:SF84">
    <property type="entry name" value="SACCHAROLYSIN"/>
    <property type="match status" value="1"/>
</dbReference>
<dbReference type="InterPro" id="IPR045090">
    <property type="entry name" value="Pept_M3A_M3B"/>
</dbReference>
<evidence type="ECO:0000313" key="10">
    <source>
        <dbReference type="Proteomes" id="UP000006790"/>
    </source>
</evidence>
<dbReference type="STRING" id="931890.G8JM10"/>
<comment type="cofactor">
    <cofactor evidence="7">
        <name>Zn(2+)</name>
        <dbReference type="ChEBI" id="CHEBI:29105"/>
    </cofactor>
    <text evidence="7">Binds 1 zinc ion.</text>
</comment>
<sequence>MLQFLKRFNILKNSATVSFLLLPALAIAGNRSVHNQERNMSSLLSPKLAPSWDFAADEIVSLAQKAIDEGTKFYDSVASLETPDLENFVVAVIDHEDETDGYMSQLTFLQHVSADKEVRDASIEATKLIQEWGIETSSRYDLYSQFSKVWEQYKDDENLKKNDPELYWYMENVNKDYIHAGMGLPEESRNKIKEIKKKLANNSLAFSNNLGEQNDYIAFTKDELVGVSETTLGQFEKVIEDGVEKYKMTFKYPDIHPVLNTAKNPETRKRAYIGDQNKVPQNEQILIETLKLRNELAEIHGHPTYASYQLEMKMAKKQETVFNFLYDLKDKLLPGGKKDLENLKSLKEQEYKELGLPYNGSFNSWDYRYYDDKYLKENFDVDEEELAKYFPLQHTIDGMLNIYQKLFNLKFVEETRECGKNVWHEDVKQFAVWDLDKCNPEFVGWIYFDLHPREGKYGHAANFGLYSPYVTEEGTRHYPVTVLVCNFSKPSSTRPALLKHGEVVTFFHELGHGIHALVGKSRIGHLNGPSSIPWDFVEAPSQMLEFWPWNKDQILKLSKHYETGEQIPDELVDSLIKTKHVNAGLSNLRQLHFSLFDMTVHTDKELDKLDIKSLWNNLREEVTLISNGDVLTKGYDSFSHIMSGYSAGYYGYMWSEVFAADMYHTMFAPNPLDTSVGTRYRDIILAKGGLRDIEDSLEEFLGREPNNKAFLKELGL</sequence>
<dbReference type="RefSeq" id="XP_003644087.1">
    <property type="nucleotide sequence ID" value="XM_003644039.1"/>
</dbReference>
<evidence type="ECO:0000256" key="4">
    <source>
        <dbReference type="ARBA" id="ARBA00022801"/>
    </source>
</evidence>
<dbReference type="GeneID" id="11472967"/>
<dbReference type="CDD" id="cd06455">
    <property type="entry name" value="M3A_TOP"/>
    <property type="match status" value="1"/>
</dbReference>
<dbReference type="MEROPS" id="M03.003"/>
<keyword evidence="2 7" id="KW-0645">Protease</keyword>
<dbReference type="AlphaFoldDB" id="G8JM10"/>
<dbReference type="HOGENOM" id="CLU_001805_1_2_1"/>
<organism evidence="9 10">
    <name type="scientific">Eremothecium cymbalariae (strain CBS 270.75 / DBVPG 7215 / KCTC 17166 / NRRL Y-17582)</name>
    <name type="common">Yeast</name>
    <dbReference type="NCBI Taxonomy" id="931890"/>
    <lineage>
        <taxon>Eukaryota</taxon>
        <taxon>Fungi</taxon>
        <taxon>Dikarya</taxon>
        <taxon>Ascomycota</taxon>
        <taxon>Saccharomycotina</taxon>
        <taxon>Saccharomycetes</taxon>
        <taxon>Saccharomycetales</taxon>
        <taxon>Saccharomycetaceae</taxon>
        <taxon>Eremothecium</taxon>
    </lineage>
</organism>
<dbReference type="Gene3D" id="1.10.1370.10">
    <property type="entry name" value="Neurolysin, domain 3"/>
    <property type="match status" value="1"/>
</dbReference>
<dbReference type="InterPro" id="IPR024080">
    <property type="entry name" value="Neurolysin/TOP_N"/>
</dbReference>
<evidence type="ECO:0000256" key="5">
    <source>
        <dbReference type="ARBA" id="ARBA00022833"/>
    </source>
</evidence>
<dbReference type="InterPro" id="IPR024079">
    <property type="entry name" value="MetalloPept_cat_dom_sf"/>
</dbReference>
<dbReference type="GO" id="GO:0005758">
    <property type="term" value="C:mitochondrial intermembrane space"/>
    <property type="evidence" value="ECO:0007669"/>
    <property type="project" value="EnsemblFungi"/>
</dbReference>
<evidence type="ECO:0000256" key="2">
    <source>
        <dbReference type="ARBA" id="ARBA00022670"/>
    </source>
</evidence>
<feature type="domain" description="Peptidase M3A/M3B catalytic" evidence="8">
    <location>
        <begin position="259"/>
        <end position="715"/>
    </location>
</feature>
<dbReference type="InterPro" id="IPR001567">
    <property type="entry name" value="Pept_M3A_M3B_dom"/>
</dbReference>
<evidence type="ECO:0000259" key="8">
    <source>
        <dbReference type="Pfam" id="PF01432"/>
    </source>
</evidence>
<dbReference type="PANTHER" id="PTHR11804">
    <property type="entry name" value="PROTEASE M3 THIMET OLIGOPEPTIDASE-RELATED"/>
    <property type="match status" value="1"/>
</dbReference>
<dbReference type="InParanoid" id="G8JM10"/>
<keyword evidence="10" id="KW-1185">Reference proteome</keyword>
<dbReference type="GO" id="GO:0005794">
    <property type="term" value="C:Golgi apparatus"/>
    <property type="evidence" value="ECO:0007669"/>
    <property type="project" value="EnsemblFungi"/>
</dbReference>
<comment type="similarity">
    <text evidence="1 7">Belongs to the peptidase M3 family.</text>
</comment>
<proteinExistence type="inferred from homology"/>
<dbReference type="FunCoup" id="G8JM10">
    <property type="interactions" value="721"/>
</dbReference>
<dbReference type="KEGG" id="erc:Ecym_1011"/>
<evidence type="ECO:0000256" key="1">
    <source>
        <dbReference type="ARBA" id="ARBA00006040"/>
    </source>
</evidence>
<evidence type="ECO:0000256" key="7">
    <source>
        <dbReference type="RuleBase" id="RU003435"/>
    </source>
</evidence>
<name>G8JM10_ERECY</name>
<dbReference type="FunFam" id="3.40.390.10:FF:000006">
    <property type="entry name" value="Thimet oligopeptidase 1"/>
    <property type="match status" value="1"/>
</dbReference>
<dbReference type="Proteomes" id="UP000006790">
    <property type="component" value="Chromosome 1"/>
</dbReference>
<accession>G8JM10</accession>
<dbReference type="GO" id="GO:0000324">
    <property type="term" value="C:fungal-type vacuole"/>
    <property type="evidence" value="ECO:0007669"/>
    <property type="project" value="EnsemblFungi"/>
</dbReference>
<dbReference type="GO" id="GO:0006508">
    <property type="term" value="P:proteolysis"/>
    <property type="evidence" value="ECO:0007669"/>
    <property type="project" value="UniProtKB-KW"/>
</dbReference>
<evidence type="ECO:0000256" key="3">
    <source>
        <dbReference type="ARBA" id="ARBA00022723"/>
    </source>
</evidence>
<dbReference type="OMA" id="KNFQSAM"/>
<dbReference type="EMBL" id="CP002497">
    <property type="protein sequence ID" value="AET37270.1"/>
    <property type="molecule type" value="Genomic_DNA"/>
</dbReference>
<dbReference type="GO" id="GO:0046872">
    <property type="term" value="F:metal ion binding"/>
    <property type="evidence" value="ECO:0007669"/>
    <property type="project" value="UniProtKB-UniRule"/>
</dbReference>
<dbReference type="Pfam" id="PF01432">
    <property type="entry name" value="Peptidase_M3"/>
    <property type="match status" value="1"/>
</dbReference>
<reference evidence="10" key="1">
    <citation type="journal article" date="2012" name="G3 (Bethesda)">
        <title>Pichia sorbitophila, an interspecies yeast hybrid reveals early steps of genome resolution following polyploidization.</title>
        <authorList>
            <person name="Leh Louis V."/>
            <person name="Despons L."/>
            <person name="Friedrich A."/>
            <person name="Martin T."/>
            <person name="Durrens P."/>
            <person name="Casaregola S."/>
            <person name="Neuveglise C."/>
            <person name="Fairhead C."/>
            <person name="Marck C."/>
            <person name="Cruz J.A."/>
            <person name="Straub M.L."/>
            <person name="Kugler V."/>
            <person name="Sacerdot C."/>
            <person name="Uzunov Z."/>
            <person name="Thierry A."/>
            <person name="Weiss S."/>
            <person name="Bleykasten C."/>
            <person name="De Montigny J."/>
            <person name="Jacques N."/>
            <person name="Jung P."/>
            <person name="Lemaire M."/>
            <person name="Mallet S."/>
            <person name="Morel G."/>
            <person name="Richard G.F."/>
            <person name="Sarkar A."/>
            <person name="Savel G."/>
            <person name="Schacherer J."/>
            <person name="Seret M.L."/>
            <person name="Talla E."/>
            <person name="Samson G."/>
            <person name="Jubin C."/>
            <person name="Poulain J."/>
            <person name="Vacherie B."/>
            <person name="Barbe V."/>
            <person name="Pelletier E."/>
            <person name="Sherman D.J."/>
            <person name="Westhof E."/>
            <person name="Weissenbach J."/>
            <person name="Baret P.V."/>
            <person name="Wincker P."/>
            <person name="Gaillardin C."/>
            <person name="Dujon B."/>
            <person name="Souciet J.L."/>
        </authorList>
    </citation>
    <scope>NUCLEOTIDE SEQUENCE [LARGE SCALE GENOMIC DNA]</scope>
    <source>
        <strain evidence="10">CBS 270.75 / DBVPG 7215 / KCTC 17166 / NRRL Y-17582</strain>
    </source>
</reference>
<keyword evidence="5 7" id="KW-0862">Zinc</keyword>
<gene>
    <name evidence="9" type="ordered locus">Ecym_1011</name>
</gene>
<keyword evidence="6 7" id="KW-0482">Metalloprotease</keyword>
<evidence type="ECO:0000256" key="6">
    <source>
        <dbReference type="ARBA" id="ARBA00023049"/>
    </source>
</evidence>
<dbReference type="GO" id="GO:0004222">
    <property type="term" value="F:metalloendopeptidase activity"/>
    <property type="evidence" value="ECO:0007669"/>
    <property type="project" value="EnsemblFungi"/>
</dbReference>
<dbReference type="Gene3D" id="1.20.1050.40">
    <property type="entry name" value="Endopeptidase. Chain P, domain 1"/>
    <property type="match status" value="1"/>
</dbReference>
<evidence type="ECO:0000313" key="9">
    <source>
        <dbReference type="EMBL" id="AET37270.1"/>
    </source>
</evidence>
<keyword evidence="4 7" id="KW-0378">Hydrolase</keyword>
<dbReference type="Gene3D" id="3.40.390.10">
    <property type="entry name" value="Collagenase (Catalytic Domain)"/>
    <property type="match status" value="1"/>
</dbReference>
<keyword evidence="3 7" id="KW-0479">Metal-binding</keyword>
<protein>
    <recommendedName>
        <fullName evidence="8">Peptidase M3A/M3B catalytic domain-containing protein</fullName>
    </recommendedName>
</protein>
<dbReference type="GO" id="GO:0006518">
    <property type="term" value="P:peptide metabolic process"/>
    <property type="evidence" value="ECO:0007669"/>
    <property type="project" value="TreeGrafter"/>
</dbReference>